<dbReference type="PROSITE" id="PS51077">
    <property type="entry name" value="HTH_ICLR"/>
    <property type="match status" value="1"/>
</dbReference>
<dbReference type="InterPro" id="IPR050707">
    <property type="entry name" value="HTH_MetabolicPath_Reg"/>
</dbReference>
<evidence type="ECO:0000259" key="5">
    <source>
        <dbReference type="PROSITE" id="PS51078"/>
    </source>
</evidence>
<evidence type="ECO:0000313" key="6">
    <source>
        <dbReference type="EMBL" id="CAA9276703.1"/>
    </source>
</evidence>
<dbReference type="InterPro" id="IPR036390">
    <property type="entry name" value="WH_DNA-bd_sf"/>
</dbReference>
<evidence type="ECO:0000256" key="2">
    <source>
        <dbReference type="ARBA" id="ARBA00023125"/>
    </source>
</evidence>
<sequence length="259" mass="28262">MVAGFVRPPETEGPAPRYPIESVDKALQLLLLFAEKPRVRLTDAADYLDVASSTAHRLLAMLQYRGFIQQDATRAYEAGPVLRGLACPDQQAGDLSGVARPVLERLLCELDTPIHLGRLDGQRVVYVEAVDRPPMPSPEPGESVPAHCASIGKVMLSQLRSEELRALYPHERLDQRTYRSHASRVALEDDLDRVRRRGFAVCDEECEIGMASVAVALPGLGRVRYAVTAVMPVRRMTATARGGAVRALTDAAAELSGLL</sequence>
<keyword evidence="3" id="KW-0804">Transcription</keyword>
<keyword evidence="2" id="KW-0238">DNA-binding</keyword>
<dbReference type="PANTHER" id="PTHR30136">
    <property type="entry name" value="HELIX-TURN-HELIX TRANSCRIPTIONAL REGULATOR, ICLR FAMILY"/>
    <property type="match status" value="1"/>
</dbReference>
<feature type="domain" description="HTH iclR-type" evidence="4">
    <location>
        <begin position="20"/>
        <end position="80"/>
    </location>
</feature>
<dbReference type="Gene3D" id="3.30.450.40">
    <property type="match status" value="1"/>
</dbReference>
<dbReference type="SUPFAM" id="SSF55781">
    <property type="entry name" value="GAF domain-like"/>
    <property type="match status" value="1"/>
</dbReference>
<evidence type="ECO:0000256" key="3">
    <source>
        <dbReference type="ARBA" id="ARBA00023163"/>
    </source>
</evidence>
<gene>
    <name evidence="6" type="ORF">AVDCRST_MAG41-3273</name>
</gene>
<dbReference type="Gene3D" id="1.10.10.10">
    <property type="entry name" value="Winged helix-like DNA-binding domain superfamily/Winged helix DNA-binding domain"/>
    <property type="match status" value="1"/>
</dbReference>
<organism evidence="6">
    <name type="scientific">uncultured Mycobacteriales bacterium</name>
    <dbReference type="NCBI Taxonomy" id="581187"/>
    <lineage>
        <taxon>Bacteria</taxon>
        <taxon>Bacillati</taxon>
        <taxon>Actinomycetota</taxon>
        <taxon>Actinomycetes</taxon>
        <taxon>Mycobacteriales</taxon>
        <taxon>environmental samples</taxon>
    </lineage>
</organism>
<accession>A0A6J4JFE8</accession>
<dbReference type="PROSITE" id="PS51078">
    <property type="entry name" value="ICLR_ED"/>
    <property type="match status" value="1"/>
</dbReference>
<evidence type="ECO:0000256" key="1">
    <source>
        <dbReference type="ARBA" id="ARBA00023015"/>
    </source>
</evidence>
<proteinExistence type="predicted"/>
<name>A0A6J4JFE8_9ACTN</name>
<dbReference type="GO" id="GO:0003677">
    <property type="term" value="F:DNA binding"/>
    <property type="evidence" value="ECO:0007669"/>
    <property type="project" value="UniProtKB-KW"/>
</dbReference>
<dbReference type="EMBL" id="CADCTP010000300">
    <property type="protein sequence ID" value="CAA9276703.1"/>
    <property type="molecule type" value="Genomic_DNA"/>
</dbReference>
<dbReference type="InterPro" id="IPR029016">
    <property type="entry name" value="GAF-like_dom_sf"/>
</dbReference>
<feature type="domain" description="IclR-ED" evidence="5">
    <location>
        <begin position="81"/>
        <end position="259"/>
    </location>
</feature>
<dbReference type="InterPro" id="IPR036388">
    <property type="entry name" value="WH-like_DNA-bd_sf"/>
</dbReference>
<protein>
    <submittedName>
        <fullName evidence="6">Transcriptional regulator, IclR family</fullName>
    </submittedName>
</protein>
<dbReference type="GO" id="GO:0003700">
    <property type="term" value="F:DNA-binding transcription factor activity"/>
    <property type="evidence" value="ECO:0007669"/>
    <property type="project" value="TreeGrafter"/>
</dbReference>
<dbReference type="GO" id="GO:0045892">
    <property type="term" value="P:negative regulation of DNA-templated transcription"/>
    <property type="evidence" value="ECO:0007669"/>
    <property type="project" value="TreeGrafter"/>
</dbReference>
<dbReference type="InterPro" id="IPR005471">
    <property type="entry name" value="Tscrpt_reg_IclR_N"/>
</dbReference>
<reference evidence="6" key="1">
    <citation type="submission" date="2020-02" db="EMBL/GenBank/DDBJ databases">
        <authorList>
            <person name="Meier V. D."/>
        </authorList>
    </citation>
    <scope>NUCLEOTIDE SEQUENCE</scope>
    <source>
        <strain evidence="6">AVDCRST_MAG41</strain>
    </source>
</reference>
<dbReference type="AlphaFoldDB" id="A0A6J4JFE8"/>
<dbReference type="PANTHER" id="PTHR30136:SF24">
    <property type="entry name" value="HTH-TYPE TRANSCRIPTIONAL REPRESSOR ALLR"/>
    <property type="match status" value="1"/>
</dbReference>
<evidence type="ECO:0000259" key="4">
    <source>
        <dbReference type="PROSITE" id="PS51077"/>
    </source>
</evidence>
<dbReference type="InterPro" id="IPR014757">
    <property type="entry name" value="Tscrpt_reg_IclR_C"/>
</dbReference>
<dbReference type="Pfam" id="PF09339">
    <property type="entry name" value="HTH_IclR"/>
    <property type="match status" value="1"/>
</dbReference>
<dbReference type="SMART" id="SM00346">
    <property type="entry name" value="HTH_ICLR"/>
    <property type="match status" value="1"/>
</dbReference>
<dbReference type="SUPFAM" id="SSF46785">
    <property type="entry name" value="Winged helix' DNA-binding domain"/>
    <property type="match status" value="1"/>
</dbReference>
<keyword evidence="1" id="KW-0805">Transcription regulation</keyword>
<dbReference type="Pfam" id="PF01614">
    <property type="entry name" value="IclR_C"/>
    <property type="match status" value="1"/>
</dbReference>